<dbReference type="AlphaFoldDB" id="A0A4V2QAR8"/>
<evidence type="ECO:0000313" key="3">
    <source>
        <dbReference type="Proteomes" id="UP000295184"/>
    </source>
</evidence>
<organism evidence="2 3">
    <name type="scientific">Allofournierella massiliensis</name>
    <dbReference type="NCBI Taxonomy" id="1650663"/>
    <lineage>
        <taxon>Bacteria</taxon>
        <taxon>Bacillati</taxon>
        <taxon>Bacillota</taxon>
        <taxon>Clostridia</taxon>
        <taxon>Eubacteriales</taxon>
        <taxon>Oscillospiraceae</taxon>
        <taxon>Allofournierella</taxon>
    </lineage>
</organism>
<accession>A0A4V2QAR8</accession>
<keyword evidence="1" id="KW-0472">Membrane</keyword>
<protein>
    <submittedName>
        <fullName evidence="2">Putative zincin peptidase</fullName>
    </submittedName>
</protein>
<feature type="transmembrane region" description="Helical" evidence="1">
    <location>
        <begin position="163"/>
        <end position="182"/>
    </location>
</feature>
<evidence type="ECO:0000313" key="2">
    <source>
        <dbReference type="EMBL" id="TCL53492.1"/>
    </source>
</evidence>
<keyword evidence="1" id="KW-1133">Transmembrane helix</keyword>
<dbReference type="InterPro" id="IPR021683">
    <property type="entry name" value="DUF3267"/>
</dbReference>
<reference evidence="2 3" key="1">
    <citation type="submission" date="2019-03" db="EMBL/GenBank/DDBJ databases">
        <title>Genomic Encyclopedia of Type Strains, Phase IV (KMG-IV): sequencing the most valuable type-strain genomes for metagenomic binning, comparative biology and taxonomic classification.</title>
        <authorList>
            <person name="Goeker M."/>
        </authorList>
    </citation>
    <scope>NUCLEOTIDE SEQUENCE [LARGE SCALE GENOMIC DNA]</scope>
    <source>
        <strain evidence="2 3">DSM 100451</strain>
    </source>
</reference>
<name>A0A4V2QAR8_9FIRM</name>
<feature type="transmembrane region" description="Helical" evidence="1">
    <location>
        <begin position="104"/>
        <end position="124"/>
    </location>
</feature>
<dbReference type="EMBL" id="SLUM01000033">
    <property type="protein sequence ID" value="TCL53492.1"/>
    <property type="molecule type" value="Genomic_DNA"/>
</dbReference>
<feature type="transmembrane region" description="Helical" evidence="1">
    <location>
        <begin position="46"/>
        <end position="65"/>
    </location>
</feature>
<dbReference type="STRING" id="1650663.GCA_001486665_03510"/>
<dbReference type="RefSeq" id="WP_058967103.1">
    <property type="nucleotide sequence ID" value="NZ_CABKVM010000019.1"/>
</dbReference>
<keyword evidence="1" id="KW-0812">Transmembrane</keyword>
<dbReference type="OrthoDB" id="9789112at2"/>
<dbReference type="Pfam" id="PF11667">
    <property type="entry name" value="DUF3267"/>
    <property type="match status" value="1"/>
</dbReference>
<dbReference type="Proteomes" id="UP000295184">
    <property type="component" value="Unassembled WGS sequence"/>
</dbReference>
<evidence type="ECO:0000256" key="1">
    <source>
        <dbReference type="SAM" id="Phobius"/>
    </source>
</evidence>
<gene>
    <name evidence="2" type="ORF">EDD77_13333</name>
</gene>
<feature type="transmembrane region" description="Helical" evidence="1">
    <location>
        <begin position="72"/>
        <end position="92"/>
    </location>
</feature>
<sequence length="218" mass="24046">MEERPNRKLSKQEQARYEGYQQLCRSMEKQGYQRVDLTVDVVRANVLAVVIMLPFLAVAAVLFFAKNPQGSIYFSMTEMLLFLVAAFVLVVLHEVIHGVTWALMAPRGFGAIAFGVIWQMLTPYCTCKDGLKRWQYLLGGLMPTLILGFGLAGLSILTGSLGLFLLAELMILGGGGDFLIALKLLRYHPHKADVVYYDHPLECGLVAFELAGSKTAAG</sequence>
<dbReference type="GeneID" id="97380321"/>
<feature type="transmembrane region" description="Helical" evidence="1">
    <location>
        <begin position="136"/>
        <end position="157"/>
    </location>
</feature>
<proteinExistence type="predicted"/>
<comment type="caution">
    <text evidence="2">The sequence shown here is derived from an EMBL/GenBank/DDBJ whole genome shotgun (WGS) entry which is preliminary data.</text>
</comment>